<proteinExistence type="predicted"/>
<protein>
    <submittedName>
        <fullName evidence="1">Uncharacterized protein</fullName>
    </submittedName>
</protein>
<name>X0WGQ2_9ZZZZ</name>
<dbReference type="EMBL" id="BARS01035894">
    <property type="protein sequence ID" value="GAG23703.1"/>
    <property type="molecule type" value="Genomic_DNA"/>
</dbReference>
<organism evidence="1">
    <name type="scientific">marine sediment metagenome</name>
    <dbReference type="NCBI Taxonomy" id="412755"/>
    <lineage>
        <taxon>unclassified sequences</taxon>
        <taxon>metagenomes</taxon>
        <taxon>ecological metagenomes</taxon>
    </lineage>
</organism>
<gene>
    <name evidence="1" type="ORF">S01H1_55240</name>
</gene>
<dbReference type="AlphaFoldDB" id="X0WGQ2"/>
<accession>X0WGQ2</accession>
<evidence type="ECO:0000313" key="1">
    <source>
        <dbReference type="EMBL" id="GAG23703.1"/>
    </source>
</evidence>
<sequence length="50" mass="5768">MKCPICGDLKAKRIKRIANHSRSKGWLLNCKTCGKVWPDGRKVDYTSQYL</sequence>
<reference evidence="1" key="1">
    <citation type="journal article" date="2014" name="Front. Microbiol.">
        <title>High frequency of phylogenetically diverse reductive dehalogenase-homologous genes in deep subseafloor sedimentary metagenomes.</title>
        <authorList>
            <person name="Kawai M."/>
            <person name="Futagami T."/>
            <person name="Toyoda A."/>
            <person name="Takaki Y."/>
            <person name="Nishi S."/>
            <person name="Hori S."/>
            <person name="Arai W."/>
            <person name="Tsubouchi T."/>
            <person name="Morono Y."/>
            <person name="Uchiyama I."/>
            <person name="Ito T."/>
            <person name="Fujiyama A."/>
            <person name="Inagaki F."/>
            <person name="Takami H."/>
        </authorList>
    </citation>
    <scope>NUCLEOTIDE SEQUENCE</scope>
    <source>
        <strain evidence="1">Expedition CK06-06</strain>
    </source>
</reference>
<comment type="caution">
    <text evidence="1">The sequence shown here is derived from an EMBL/GenBank/DDBJ whole genome shotgun (WGS) entry which is preliminary data.</text>
</comment>